<feature type="compositionally biased region" description="Polar residues" evidence="1">
    <location>
        <begin position="1213"/>
        <end position="1222"/>
    </location>
</feature>
<feature type="region of interest" description="Disordered" evidence="1">
    <location>
        <begin position="265"/>
        <end position="399"/>
    </location>
</feature>
<sequence length="1322" mass="142596">MARRATAASVPGSPPKRMTRARAAQNTGISDAPAMAVQNEAVAADKKAAPARGRPRTKTADTPTTAKPASRRKPANATTYADGVEPQKQAAKRGRKKTKEVAQDSSAFDSDSSDDEMDIVTVKPKLKMASSTSKTGSVSRVAAGTDRKAALIHTKQSQEESGNFGDGGDDDDDELAQPGPPKRLQGRPKTTSTTRKSKAVATGNSQKAPVGRPKKAIAVTADDDTKGTSKTIHISAASLTAASATSRARTTVATVPRKKVTFLDMVTDSDKENQPITSSTATDPKQKIKIGIKSKPVRKTTASSPGERDSAGIATEERKKEPLSPKKVTQVAKSGSSASSADDAEDDDLSSPRPRIPRHDGSPIKRDPHRPFNSPVKKIDFVSPTKPSSQRASPLRGAQCEQNLFSSAIQEAMADSVMLSSPPRRLPPSPYKDPMRASPRRALFQPMGLSSYSETQDMKVHSPLKISPKKGSLGVSFPQSPFKSISTQPQEKPTLLQSPAKRPSSPLKSLSSSLINETQIRESTTPLAIENTSLCHIKPSAVPEKHESPTKLSDQAIKEELNTDSAFADYPLDCEVDVFEVRDSSGGLGVNSYHPVLEDASNVSPAGSPAQGLDDPFVISEILSTPSGCVSGYDICHLDASVSSARDCIPPAAPSPPIFTNSRAPLVYRDDIVEESDDELMKDASPVKPNNDLSRRDTLLGAAAEYDMSDIDRSEEKLGFTPLAERLSQWGAISPVKRRSSRVQNRGIFSPLKPSELVGHGSRASEKDNGLEHVPQPLALRLSIASGIPGSTLFEDGVSVHHRESVDGAVVATELGNDMVREKCDKNTNNMIGDDAMDLAPEILENWDSDNQAFGDENAAPSDSTVPIDPRLFDEDVNRSKNLVEKANPIVLPMSVTPVRSRVYPRTIHTVSKVPLRPDGDGSVLKVPRKRVRSLSSSPIKNSSRQLGKTKLLPALSPQKAMLSLKQSRDDIAGCEAEPEQPNETPDKYNTSKSTRSSEKSVAKSPRKLNSVNDKVLQGAVVFADVHTAEGADASGIFVELLTQMGARCVKSWSWNPRASLSPVDSLDPKEGKVGITHVVFKDGGVRTLEKVREANGLVKCVGVGWVLDCERKGKWLDEINYGVDLRLIPRGGQKRRKSMEPRALSNFNGSIIKLDSSTSSNGGRCSVSDRETFQELMRLSPTPPSPRRESMEWDREFVASESEQKQYPAFPSTPTNPSRSVAMSQSSAVVTPTTPDFSYAFDFDGASAPSPITPYHPSQGTQLTQQTCPPKQLRQGLFGNHSCSDSLMSEGLRIRLEAARRRSLVWKPKVGSPLSRPGMKF</sequence>
<feature type="region of interest" description="Disordered" evidence="1">
    <location>
        <begin position="913"/>
        <end position="953"/>
    </location>
</feature>
<feature type="compositionally biased region" description="Polar residues" evidence="1">
    <location>
        <begin position="982"/>
        <end position="995"/>
    </location>
</feature>
<dbReference type="Gene3D" id="3.40.50.10190">
    <property type="entry name" value="BRCT domain"/>
    <property type="match status" value="1"/>
</dbReference>
<name>C6H298_AJECH</name>
<feature type="compositionally biased region" description="Basic residues" evidence="1">
    <location>
        <begin position="287"/>
        <end position="298"/>
    </location>
</feature>
<evidence type="ECO:0000313" key="3">
    <source>
        <dbReference type="EMBL" id="EER45251.1"/>
    </source>
</evidence>
<dbReference type="InterPro" id="IPR001357">
    <property type="entry name" value="BRCT_dom"/>
</dbReference>
<feature type="compositionally biased region" description="Low complexity" evidence="1">
    <location>
        <begin position="189"/>
        <end position="202"/>
    </location>
</feature>
<dbReference type="CDD" id="cd17716">
    <property type="entry name" value="BRCT_microcephalin_rpt1"/>
    <property type="match status" value="1"/>
</dbReference>
<feature type="compositionally biased region" description="Polar residues" evidence="1">
    <location>
        <begin position="477"/>
        <end position="497"/>
    </location>
</feature>
<feature type="compositionally biased region" description="Basic and acidic residues" evidence="1">
    <location>
        <begin position="306"/>
        <end position="324"/>
    </location>
</feature>
<feature type="compositionally biased region" description="Low complexity" evidence="1">
    <location>
        <begin position="332"/>
        <end position="341"/>
    </location>
</feature>
<feature type="compositionally biased region" description="Basic and acidic residues" evidence="1">
    <location>
        <begin position="1187"/>
        <end position="1205"/>
    </location>
</feature>
<dbReference type="STRING" id="544712.C6H298"/>
<dbReference type="PANTHER" id="PTHR14625:SF3">
    <property type="entry name" value="MICROCEPHALIN"/>
    <property type="match status" value="1"/>
</dbReference>
<evidence type="ECO:0000259" key="2">
    <source>
        <dbReference type="PROSITE" id="PS50172"/>
    </source>
</evidence>
<feature type="compositionally biased region" description="Basic and acidic residues" evidence="1">
    <location>
        <begin position="357"/>
        <end position="370"/>
    </location>
</feature>
<dbReference type="Proteomes" id="UP000002624">
    <property type="component" value="Unassembled WGS sequence"/>
</dbReference>
<dbReference type="GO" id="GO:0000278">
    <property type="term" value="P:mitotic cell cycle"/>
    <property type="evidence" value="ECO:0007669"/>
    <property type="project" value="TreeGrafter"/>
</dbReference>
<dbReference type="InterPro" id="IPR022047">
    <property type="entry name" value="Microcephalin-like"/>
</dbReference>
<gene>
    <name evidence="3" type="ORF">HCDG_00830</name>
</gene>
<dbReference type="PANTHER" id="PTHR14625">
    <property type="entry name" value="MICROCEPHALIN"/>
    <property type="match status" value="1"/>
</dbReference>
<dbReference type="PROSITE" id="PS50172">
    <property type="entry name" value="BRCT"/>
    <property type="match status" value="1"/>
</dbReference>
<dbReference type="HOGENOM" id="CLU_246536_0_0_1"/>
<dbReference type="EMBL" id="GG692419">
    <property type="protein sequence ID" value="EER45251.1"/>
    <property type="molecule type" value="Genomic_DNA"/>
</dbReference>
<evidence type="ECO:0000313" key="4">
    <source>
        <dbReference type="Proteomes" id="UP000002624"/>
    </source>
</evidence>
<dbReference type="eggNOG" id="ENOG502S1CP">
    <property type="taxonomic scope" value="Eukaryota"/>
</dbReference>
<evidence type="ECO:0000256" key="1">
    <source>
        <dbReference type="SAM" id="MobiDB-lite"/>
    </source>
</evidence>
<feature type="region of interest" description="Disordered" evidence="1">
    <location>
        <begin position="415"/>
        <end position="513"/>
    </location>
</feature>
<feature type="compositionally biased region" description="Polar residues" evidence="1">
    <location>
        <begin position="934"/>
        <end position="947"/>
    </location>
</feature>
<feature type="region of interest" description="Disordered" evidence="1">
    <location>
        <begin position="1"/>
        <end position="229"/>
    </location>
</feature>
<feature type="compositionally biased region" description="Polar residues" evidence="1">
    <location>
        <begin position="274"/>
        <end position="283"/>
    </location>
</feature>
<dbReference type="VEuPathDB" id="FungiDB:HCDG_00830"/>
<accession>C6H298</accession>
<feature type="compositionally biased region" description="Polar residues" evidence="1">
    <location>
        <begin position="129"/>
        <end position="138"/>
    </location>
</feature>
<protein>
    <recommendedName>
        <fullName evidence="2">BRCT domain-containing protein</fullName>
    </recommendedName>
</protein>
<feature type="region of interest" description="Disordered" evidence="1">
    <location>
        <begin position="976"/>
        <end position="1007"/>
    </location>
</feature>
<proteinExistence type="predicted"/>
<feature type="domain" description="BRCT" evidence="2">
    <location>
        <begin position="1012"/>
        <end position="1124"/>
    </location>
</feature>
<dbReference type="InterPro" id="IPR036420">
    <property type="entry name" value="BRCT_dom_sf"/>
</dbReference>
<feature type="compositionally biased region" description="Low complexity" evidence="1">
    <location>
        <begin position="498"/>
        <end position="513"/>
    </location>
</feature>
<dbReference type="OrthoDB" id="2384350at2759"/>
<organism evidence="3 4">
    <name type="scientific">Ajellomyces capsulatus (strain H143)</name>
    <name type="common">Darling's disease fungus</name>
    <name type="synonym">Histoplasma capsulatum</name>
    <dbReference type="NCBI Taxonomy" id="544712"/>
    <lineage>
        <taxon>Eukaryota</taxon>
        <taxon>Fungi</taxon>
        <taxon>Dikarya</taxon>
        <taxon>Ascomycota</taxon>
        <taxon>Pezizomycotina</taxon>
        <taxon>Eurotiomycetes</taxon>
        <taxon>Eurotiomycetidae</taxon>
        <taxon>Onygenales</taxon>
        <taxon>Ajellomycetaceae</taxon>
        <taxon>Histoplasma</taxon>
    </lineage>
</organism>
<dbReference type="OMA" id="FTPGHNS"/>
<dbReference type="SUPFAM" id="SSF52113">
    <property type="entry name" value="BRCT domain"/>
    <property type="match status" value="1"/>
</dbReference>
<feature type="region of interest" description="Disordered" evidence="1">
    <location>
        <begin position="1156"/>
        <end position="1222"/>
    </location>
</feature>
<reference evidence="4" key="1">
    <citation type="submission" date="2009-05" db="EMBL/GenBank/DDBJ databases">
        <title>The genome sequence of Ajellomyces capsulatus strain H143.</title>
        <authorList>
            <person name="Champion M."/>
            <person name="Cuomo C.A."/>
            <person name="Ma L.-J."/>
            <person name="Henn M.R."/>
            <person name="Sil A."/>
            <person name="Goldman B."/>
            <person name="Young S.K."/>
            <person name="Kodira C.D."/>
            <person name="Zeng Q."/>
            <person name="Koehrsen M."/>
            <person name="Alvarado L."/>
            <person name="Berlin A.M."/>
            <person name="Borenstein D."/>
            <person name="Chen Z."/>
            <person name="Engels R."/>
            <person name="Freedman E."/>
            <person name="Gellesch M."/>
            <person name="Goldberg J."/>
            <person name="Griggs A."/>
            <person name="Gujja S."/>
            <person name="Heiman D.I."/>
            <person name="Hepburn T.A."/>
            <person name="Howarth C."/>
            <person name="Jen D."/>
            <person name="Larson L."/>
            <person name="Lewis B."/>
            <person name="Mehta T."/>
            <person name="Park D."/>
            <person name="Pearson M."/>
            <person name="Roberts A."/>
            <person name="Saif S."/>
            <person name="Shea T.D."/>
            <person name="Shenoy N."/>
            <person name="Sisk P."/>
            <person name="Stolte C."/>
            <person name="Sykes S."/>
            <person name="Walk T."/>
            <person name="White J."/>
            <person name="Yandava C."/>
            <person name="Klein B."/>
            <person name="McEwen J.G."/>
            <person name="Puccia R."/>
            <person name="Goldman G.H."/>
            <person name="Felipe M.S."/>
            <person name="Nino-Vega G."/>
            <person name="San-Blas G."/>
            <person name="Taylor J.W."/>
            <person name="Mendoza L."/>
            <person name="Galagan J.E."/>
            <person name="Nusbaum C."/>
            <person name="Birren B.W."/>
        </authorList>
    </citation>
    <scope>NUCLEOTIDE SEQUENCE [LARGE SCALE GENOMIC DNA]</scope>
    <source>
        <strain evidence="4">H143</strain>
    </source>
</reference>